<proteinExistence type="predicted"/>
<feature type="compositionally biased region" description="Basic and acidic residues" evidence="1">
    <location>
        <begin position="35"/>
        <end position="50"/>
    </location>
</feature>
<sequence length="56" mass="6414">MSSTMRARFVAYRLSLIKSNEPKYSPRSSRALSSIERERRVGHVDLDGRRPAPNNP</sequence>
<dbReference type="Proteomes" id="UP000799767">
    <property type="component" value="Unassembled WGS sequence"/>
</dbReference>
<protein>
    <submittedName>
        <fullName evidence="2">Uncharacterized protein</fullName>
    </submittedName>
</protein>
<dbReference type="GeneID" id="54475336"/>
<accession>A0A6A6PM37</accession>
<evidence type="ECO:0000256" key="1">
    <source>
        <dbReference type="SAM" id="MobiDB-lite"/>
    </source>
</evidence>
<organism evidence="2 3">
    <name type="scientific">Neohortaea acidophila</name>
    <dbReference type="NCBI Taxonomy" id="245834"/>
    <lineage>
        <taxon>Eukaryota</taxon>
        <taxon>Fungi</taxon>
        <taxon>Dikarya</taxon>
        <taxon>Ascomycota</taxon>
        <taxon>Pezizomycotina</taxon>
        <taxon>Dothideomycetes</taxon>
        <taxon>Dothideomycetidae</taxon>
        <taxon>Mycosphaerellales</taxon>
        <taxon>Teratosphaeriaceae</taxon>
        <taxon>Neohortaea</taxon>
    </lineage>
</organism>
<reference evidence="2" key="1">
    <citation type="journal article" date="2020" name="Stud. Mycol.">
        <title>101 Dothideomycetes genomes: a test case for predicting lifestyles and emergence of pathogens.</title>
        <authorList>
            <person name="Haridas S."/>
            <person name="Albert R."/>
            <person name="Binder M."/>
            <person name="Bloem J."/>
            <person name="Labutti K."/>
            <person name="Salamov A."/>
            <person name="Andreopoulos B."/>
            <person name="Baker S."/>
            <person name="Barry K."/>
            <person name="Bills G."/>
            <person name="Bluhm B."/>
            <person name="Cannon C."/>
            <person name="Castanera R."/>
            <person name="Culley D."/>
            <person name="Daum C."/>
            <person name="Ezra D."/>
            <person name="Gonzalez J."/>
            <person name="Henrissat B."/>
            <person name="Kuo A."/>
            <person name="Liang C."/>
            <person name="Lipzen A."/>
            <person name="Lutzoni F."/>
            <person name="Magnuson J."/>
            <person name="Mondo S."/>
            <person name="Nolan M."/>
            <person name="Ohm R."/>
            <person name="Pangilinan J."/>
            <person name="Park H.-J."/>
            <person name="Ramirez L."/>
            <person name="Alfaro M."/>
            <person name="Sun H."/>
            <person name="Tritt A."/>
            <person name="Yoshinaga Y."/>
            <person name="Zwiers L.-H."/>
            <person name="Turgeon B."/>
            <person name="Goodwin S."/>
            <person name="Spatafora J."/>
            <person name="Crous P."/>
            <person name="Grigoriev I."/>
        </authorList>
    </citation>
    <scope>NUCLEOTIDE SEQUENCE</scope>
    <source>
        <strain evidence="2">CBS 113389</strain>
    </source>
</reference>
<evidence type="ECO:0000313" key="3">
    <source>
        <dbReference type="Proteomes" id="UP000799767"/>
    </source>
</evidence>
<dbReference type="EMBL" id="MU001639">
    <property type="protein sequence ID" value="KAF2480533.1"/>
    <property type="molecule type" value="Genomic_DNA"/>
</dbReference>
<dbReference type="AlphaFoldDB" id="A0A6A6PM37"/>
<keyword evidence="3" id="KW-1185">Reference proteome</keyword>
<feature type="region of interest" description="Disordered" evidence="1">
    <location>
        <begin position="21"/>
        <end position="56"/>
    </location>
</feature>
<dbReference type="RefSeq" id="XP_033587103.1">
    <property type="nucleotide sequence ID" value="XM_033734334.1"/>
</dbReference>
<evidence type="ECO:0000313" key="2">
    <source>
        <dbReference type="EMBL" id="KAF2480533.1"/>
    </source>
</evidence>
<name>A0A6A6PM37_9PEZI</name>
<gene>
    <name evidence="2" type="ORF">BDY17DRAFT_301955</name>
</gene>